<dbReference type="GO" id="GO:0015833">
    <property type="term" value="P:peptide transport"/>
    <property type="evidence" value="ECO:0007669"/>
    <property type="project" value="UniProtKB-KW"/>
</dbReference>
<dbReference type="STRING" id="1278311.GCA_000428705_00738"/>
<name>A0A449BD20_HAPAX</name>
<dbReference type="GO" id="GO:0005886">
    <property type="term" value="C:plasma membrane"/>
    <property type="evidence" value="ECO:0007669"/>
    <property type="project" value="UniProtKB-SubCell"/>
</dbReference>
<dbReference type="RefSeq" id="WP_052589813.1">
    <property type="nucleotide sequence ID" value="NZ_LR215048.1"/>
</dbReference>
<proteinExistence type="inferred from homology"/>
<feature type="transmembrane region" description="Helical" evidence="10">
    <location>
        <begin position="279"/>
        <end position="309"/>
    </location>
</feature>
<dbReference type="InterPro" id="IPR050366">
    <property type="entry name" value="BP-dependent_transpt_permease"/>
</dbReference>
<gene>
    <name evidence="12" type="primary">oppC</name>
    <name evidence="12" type="ORF">NCTC10138_00694</name>
</gene>
<keyword evidence="6" id="KW-0653">Protein transport</keyword>
<dbReference type="GO" id="GO:0055085">
    <property type="term" value="P:transmembrane transport"/>
    <property type="evidence" value="ECO:0007669"/>
    <property type="project" value="InterPro"/>
</dbReference>
<sequence length="436" mass="49475">MIERHLNEDDFKFINQEIVIKDEALKSKPIGYYQDAWLRFKKNKTSVVAMYIILIMLALTLVGPYFRQYTLPKENGTMALRFDKLPEKVPGLESLGIFDGSKVVSGMSREYYESLPEGIVKRVVHEVDPNNPGAMVVEVDYYRYHRYFNIYGKQLVNGERGLVTSTLSKDDYEKALERNAVVNLVSVNRNDYTVQLDIYRFSFDKDVDDVYFWFGTTENGDDLFTQLWTGSRISILLGLLVTVINITIGVILGSIVGYFGSTLDIIFERIVDVLSNIPFMIVITLLLLRFGSGIGVIVFAFVFTGWIGAYSSTRIQVYRYKNREYVLAARSYGSSDRQIITKHILPNAIGTLITSFSLALPSFIFAESTYSYLGIINYPGIQSVGRLLSDGQAVMHTHFHALLYPALYIGLLMLSFNMFSNGLRDAFNPSLRGIDE</sequence>
<evidence type="ECO:0000256" key="4">
    <source>
        <dbReference type="ARBA" id="ARBA00022692"/>
    </source>
</evidence>
<dbReference type="GO" id="GO:0015031">
    <property type="term" value="P:protein transport"/>
    <property type="evidence" value="ECO:0007669"/>
    <property type="project" value="UniProtKB-KW"/>
</dbReference>
<comment type="subcellular location">
    <subcellularLocation>
        <location evidence="1 10">Cell membrane</location>
        <topology evidence="1 10">Multi-pass membrane protein</topology>
    </subcellularLocation>
</comment>
<dbReference type="PANTHER" id="PTHR43386:SF24">
    <property type="entry name" value="OLIGOPEPTIDE TRANSPORT SYSTEM PERMEASE PROTEIN AMID"/>
    <property type="match status" value="1"/>
</dbReference>
<organism evidence="12 13">
    <name type="scientific">Haploplasma axanthum</name>
    <name type="common">Acholeplasma axanthum</name>
    <dbReference type="NCBI Taxonomy" id="29552"/>
    <lineage>
        <taxon>Bacteria</taxon>
        <taxon>Bacillati</taxon>
        <taxon>Mycoplasmatota</taxon>
        <taxon>Mollicutes</taxon>
        <taxon>Acholeplasmatales</taxon>
        <taxon>Acholeplasmataceae</taxon>
        <taxon>Haploplasma</taxon>
    </lineage>
</organism>
<keyword evidence="4 10" id="KW-0812">Transmembrane</keyword>
<keyword evidence="3" id="KW-1003">Cell membrane</keyword>
<dbReference type="Pfam" id="PF12911">
    <property type="entry name" value="OppC_N"/>
    <property type="match status" value="1"/>
</dbReference>
<dbReference type="PANTHER" id="PTHR43386">
    <property type="entry name" value="OLIGOPEPTIDE TRANSPORT SYSTEM PERMEASE PROTEIN APPC"/>
    <property type="match status" value="1"/>
</dbReference>
<evidence type="ECO:0000256" key="1">
    <source>
        <dbReference type="ARBA" id="ARBA00004651"/>
    </source>
</evidence>
<evidence type="ECO:0000256" key="10">
    <source>
        <dbReference type="RuleBase" id="RU363032"/>
    </source>
</evidence>
<comment type="similarity">
    <text evidence="9">Belongs to the binding-protein-dependent transport system permease family. OppBC subfamily.</text>
</comment>
<evidence type="ECO:0000256" key="9">
    <source>
        <dbReference type="ARBA" id="ARBA00024202"/>
    </source>
</evidence>
<reference evidence="12 13" key="1">
    <citation type="submission" date="2019-01" db="EMBL/GenBank/DDBJ databases">
        <authorList>
            <consortium name="Pathogen Informatics"/>
        </authorList>
    </citation>
    <scope>NUCLEOTIDE SEQUENCE [LARGE SCALE GENOMIC DNA]</scope>
    <source>
        <strain evidence="12 13">NCTC10138</strain>
    </source>
</reference>
<evidence type="ECO:0000313" key="12">
    <source>
        <dbReference type="EMBL" id="VEU80325.1"/>
    </source>
</evidence>
<feature type="transmembrane region" description="Helical" evidence="10">
    <location>
        <begin position="401"/>
        <end position="419"/>
    </location>
</feature>
<dbReference type="InterPro" id="IPR025966">
    <property type="entry name" value="OppC_N"/>
</dbReference>
<keyword evidence="2 10" id="KW-0813">Transport</keyword>
<evidence type="ECO:0000259" key="11">
    <source>
        <dbReference type="PROSITE" id="PS50928"/>
    </source>
</evidence>
<dbReference type="OrthoDB" id="9788103at2"/>
<keyword evidence="7 10" id="KW-1133">Transmembrane helix</keyword>
<dbReference type="Gene3D" id="1.10.3720.10">
    <property type="entry name" value="MetI-like"/>
    <property type="match status" value="1"/>
</dbReference>
<protein>
    <submittedName>
        <fullName evidence="12">Oligopeptide transport system permease protein oppC</fullName>
    </submittedName>
</protein>
<dbReference type="KEGG" id="aaxa:NCTC10138_00694"/>
<feature type="transmembrane region" description="Helical" evidence="10">
    <location>
        <begin position="344"/>
        <end position="364"/>
    </location>
</feature>
<dbReference type="EMBL" id="LR215048">
    <property type="protein sequence ID" value="VEU80325.1"/>
    <property type="molecule type" value="Genomic_DNA"/>
</dbReference>
<dbReference type="CDD" id="cd06261">
    <property type="entry name" value="TM_PBP2"/>
    <property type="match status" value="1"/>
</dbReference>
<keyword evidence="8 10" id="KW-0472">Membrane</keyword>
<evidence type="ECO:0000256" key="2">
    <source>
        <dbReference type="ARBA" id="ARBA00022448"/>
    </source>
</evidence>
<keyword evidence="13" id="KW-1185">Reference proteome</keyword>
<accession>A0A449BD20</accession>
<evidence type="ECO:0000256" key="8">
    <source>
        <dbReference type="ARBA" id="ARBA00023136"/>
    </source>
</evidence>
<dbReference type="SUPFAM" id="SSF161098">
    <property type="entry name" value="MetI-like"/>
    <property type="match status" value="1"/>
</dbReference>
<evidence type="ECO:0000256" key="7">
    <source>
        <dbReference type="ARBA" id="ARBA00022989"/>
    </source>
</evidence>
<feature type="transmembrane region" description="Helical" evidence="10">
    <location>
        <begin position="235"/>
        <end position="259"/>
    </location>
</feature>
<dbReference type="InterPro" id="IPR000515">
    <property type="entry name" value="MetI-like"/>
</dbReference>
<dbReference type="AlphaFoldDB" id="A0A449BD20"/>
<feature type="transmembrane region" description="Helical" evidence="10">
    <location>
        <begin position="48"/>
        <end position="66"/>
    </location>
</feature>
<dbReference type="Pfam" id="PF00528">
    <property type="entry name" value="BPD_transp_1"/>
    <property type="match status" value="1"/>
</dbReference>
<keyword evidence="5" id="KW-0571">Peptide transport</keyword>
<dbReference type="InterPro" id="IPR035906">
    <property type="entry name" value="MetI-like_sf"/>
</dbReference>
<evidence type="ECO:0000313" key="13">
    <source>
        <dbReference type="Proteomes" id="UP000289841"/>
    </source>
</evidence>
<evidence type="ECO:0000256" key="6">
    <source>
        <dbReference type="ARBA" id="ARBA00022927"/>
    </source>
</evidence>
<evidence type="ECO:0000256" key="5">
    <source>
        <dbReference type="ARBA" id="ARBA00022856"/>
    </source>
</evidence>
<dbReference type="PROSITE" id="PS50928">
    <property type="entry name" value="ABC_TM1"/>
    <property type="match status" value="1"/>
</dbReference>
<evidence type="ECO:0000256" key="3">
    <source>
        <dbReference type="ARBA" id="ARBA00022475"/>
    </source>
</evidence>
<feature type="domain" description="ABC transmembrane type-1" evidence="11">
    <location>
        <begin position="231"/>
        <end position="420"/>
    </location>
</feature>
<dbReference type="Proteomes" id="UP000289841">
    <property type="component" value="Chromosome"/>
</dbReference>